<keyword evidence="13" id="KW-1185">Reference proteome</keyword>
<evidence type="ECO:0000256" key="5">
    <source>
        <dbReference type="ARBA" id="ARBA00022927"/>
    </source>
</evidence>
<dbReference type="Gene3D" id="3.30.300.30">
    <property type="match status" value="1"/>
</dbReference>
<dbReference type="PANTHER" id="PTHR30046">
    <property type="entry name" value="FLAGELLAR M-RING PROTEIN"/>
    <property type="match status" value="1"/>
</dbReference>
<keyword evidence="6 10" id="KW-0472">Membrane</keyword>
<evidence type="ECO:0000256" key="8">
    <source>
        <dbReference type="ARBA" id="ARBA00023237"/>
    </source>
</evidence>
<dbReference type="GO" id="GO:0009306">
    <property type="term" value="P:protein secretion"/>
    <property type="evidence" value="ECO:0007669"/>
    <property type="project" value="InterPro"/>
</dbReference>
<keyword evidence="8 10" id="KW-0998">Cell outer membrane</keyword>
<keyword evidence="10" id="KW-1133">Transmembrane helix</keyword>
<keyword evidence="7 10" id="KW-0564">Palmitate</keyword>
<dbReference type="Gene3D" id="3.30.70.1530">
    <property type="entry name" value="Hypothetical protein rpa1041"/>
    <property type="match status" value="1"/>
</dbReference>
<organism evidence="12 13">
    <name type="scientific">Dryocola boscaweniae</name>
    <dbReference type="NCBI Taxonomy" id="2925397"/>
    <lineage>
        <taxon>Bacteria</taxon>
        <taxon>Pseudomonadati</taxon>
        <taxon>Pseudomonadota</taxon>
        <taxon>Gammaproteobacteria</taxon>
        <taxon>Enterobacterales</taxon>
        <taxon>Enterobacteriaceae</taxon>
        <taxon>Dryocola</taxon>
    </lineage>
</organism>
<evidence type="ECO:0000256" key="2">
    <source>
        <dbReference type="ARBA" id="ARBA00009509"/>
    </source>
</evidence>
<dbReference type="EMBL" id="JALHAP010000066">
    <property type="protein sequence ID" value="MCT4700519.1"/>
    <property type="molecule type" value="Genomic_DNA"/>
</dbReference>
<feature type="transmembrane region" description="Helical" evidence="10">
    <location>
        <begin position="243"/>
        <end position="266"/>
    </location>
</feature>
<keyword evidence="3" id="KW-0813">Transport</keyword>
<evidence type="ECO:0000256" key="1">
    <source>
        <dbReference type="ARBA" id="ARBA00004459"/>
    </source>
</evidence>
<feature type="domain" description="Flagellar M-ring N-terminal" evidence="11">
    <location>
        <begin position="21"/>
        <end position="191"/>
    </location>
</feature>
<reference evidence="12" key="1">
    <citation type="submission" date="2022-03" db="EMBL/GenBank/DDBJ databases">
        <title>Proposal of a novel genus Dryocolo and two novel species.</title>
        <authorList>
            <person name="Maddock D.W."/>
            <person name="Brady C.L."/>
            <person name="Denman S."/>
            <person name="Arnold D."/>
        </authorList>
    </citation>
    <scope>NUCLEOTIDE SEQUENCE</scope>
    <source>
        <strain evidence="12">H6W4</strain>
    </source>
</reference>
<comment type="subcellular location">
    <subcellularLocation>
        <location evidence="1">Cell outer membrane</location>
        <topology evidence="1">Lipid-anchor</topology>
    </subcellularLocation>
</comment>
<evidence type="ECO:0000256" key="7">
    <source>
        <dbReference type="ARBA" id="ARBA00023139"/>
    </source>
</evidence>
<evidence type="ECO:0000256" key="10">
    <source>
        <dbReference type="RuleBase" id="RU364102"/>
    </source>
</evidence>
<comment type="caution">
    <text evidence="12">The sequence shown here is derived from an EMBL/GenBank/DDBJ whole genome shotgun (WGS) entry which is preliminary data.</text>
</comment>
<dbReference type="AlphaFoldDB" id="A0A9X3A9K4"/>
<evidence type="ECO:0000256" key="3">
    <source>
        <dbReference type="ARBA" id="ARBA00022448"/>
    </source>
</evidence>
<dbReference type="GO" id="GO:0009279">
    <property type="term" value="C:cell outer membrane"/>
    <property type="evidence" value="ECO:0007669"/>
    <property type="project" value="UniProtKB-SubCell"/>
</dbReference>
<dbReference type="PANTHER" id="PTHR30046:SF3">
    <property type="entry name" value="SECRETION SYSTEM APPARATUS LIPOPROTEIN SSAJ"/>
    <property type="match status" value="1"/>
</dbReference>
<dbReference type="InterPro" id="IPR003282">
    <property type="entry name" value="T3SS_SctJ"/>
</dbReference>
<evidence type="ECO:0000256" key="6">
    <source>
        <dbReference type="ARBA" id="ARBA00023136"/>
    </source>
</evidence>
<sequence>MKWRYRTVVLAMVMLLSGCKVDLYSGLSEVDANQMLSLLVSSQIDAVKVVDKSGGLLLRVEKKDFVSAVEILRQNGFPRHTWRSVDDLFPSGQLVTSPVQEQAKIRFLREQSLERMLGNIEGVIDVNVVIAGASAEEERESSAGQASASVLVKYSPEVNLKAFSAQLKNLIRNGLPGVNPENISLIMQPVNYRVASPGVFASASLPDSKATQANSASAAAGASENGEVRTSGNRSLTQKVKQIALSAWSLLAFWLVGCAVVVWHGLHRHRKGKEKHGSGE</sequence>
<evidence type="ECO:0000256" key="9">
    <source>
        <dbReference type="ARBA" id="ARBA00023288"/>
    </source>
</evidence>
<evidence type="ECO:0000313" key="13">
    <source>
        <dbReference type="Proteomes" id="UP001150641"/>
    </source>
</evidence>
<evidence type="ECO:0000259" key="11">
    <source>
        <dbReference type="Pfam" id="PF01514"/>
    </source>
</evidence>
<dbReference type="Proteomes" id="UP001150641">
    <property type="component" value="Unassembled WGS sequence"/>
</dbReference>
<protein>
    <recommendedName>
        <fullName evidence="10">Lipoprotein</fullName>
    </recommendedName>
</protein>
<proteinExistence type="inferred from homology"/>
<keyword evidence="10" id="KW-0812">Transmembrane</keyword>
<comment type="similarity">
    <text evidence="2 10">Belongs to the YscJ lipoprotein family.</text>
</comment>
<dbReference type="InterPro" id="IPR045851">
    <property type="entry name" value="AMP-bd_C_sf"/>
</dbReference>
<dbReference type="RefSeq" id="WP_271121392.1">
    <property type="nucleotide sequence ID" value="NZ_JALHAN010000053.1"/>
</dbReference>
<dbReference type="PROSITE" id="PS51257">
    <property type="entry name" value="PROKAR_LIPOPROTEIN"/>
    <property type="match status" value="1"/>
</dbReference>
<dbReference type="Pfam" id="PF01514">
    <property type="entry name" value="YscJ_FliF"/>
    <property type="match status" value="1"/>
</dbReference>
<keyword evidence="5" id="KW-0653">Protein transport</keyword>
<gene>
    <name evidence="12" type="primary">sctJ</name>
    <name evidence="12" type="ORF">MUA00_01620</name>
</gene>
<accession>A0A9X3A9K4</accession>
<keyword evidence="9 10" id="KW-0449">Lipoprotein</keyword>
<dbReference type="InterPro" id="IPR043427">
    <property type="entry name" value="YscJ/FliF"/>
</dbReference>
<evidence type="ECO:0000256" key="4">
    <source>
        <dbReference type="ARBA" id="ARBA00022729"/>
    </source>
</evidence>
<evidence type="ECO:0000313" key="12">
    <source>
        <dbReference type="EMBL" id="MCT4700519.1"/>
    </source>
</evidence>
<dbReference type="InterPro" id="IPR006182">
    <property type="entry name" value="FliF_N_dom"/>
</dbReference>
<dbReference type="NCBIfam" id="TIGR02544">
    <property type="entry name" value="III_secr_YscJ"/>
    <property type="match status" value="1"/>
</dbReference>
<dbReference type="PRINTS" id="PR01338">
    <property type="entry name" value="TYPE3OMKPROT"/>
</dbReference>
<keyword evidence="4 10" id="KW-0732">Signal</keyword>
<name>A0A9X3A9K4_9ENTR</name>